<reference evidence="2 3" key="1">
    <citation type="journal article" date="2013" name="J. Mol. Microbiol. Biotechnol.">
        <title>Analysis of the Complete Genomes of Acholeplasma brassicae , A. palmae and A. laidlawii and Their Comparison to the Obligate Parasites from ' Candidatus Phytoplasma'.</title>
        <authorList>
            <person name="Kube M."/>
            <person name="Siewert C."/>
            <person name="Migdoll A.M."/>
            <person name="Duduk B."/>
            <person name="Holz S."/>
            <person name="Rabus R."/>
            <person name="Seemuller E."/>
            <person name="Mitrovic J."/>
            <person name="Muller I."/>
            <person name="Buttner C."/>
            <person name="Reinhardt R."/>
        </authorList>
    </citation>
    <scope>NUCLEOTIDE SEQUENCE [LARGE SCALE GENOMIC DNA]</scope>
    <source>
        <strain evidence="2 3">J233</strain>
    </source>
</reference>
<sequence length="232" mass="26193">MKLSSIFKTGVKTTKAKVIAILVPAFIITATIAFLTFYGQNTGNFSINIDESAQMKNISIATSPLSKDNQKIVRVSSNPITPISSESLVSTKLPEIKNNESGMYHSRNFIAQTFYIKNESETLSVTLSYHLIITEVAKQKITSDFKLHPIIRVMIIDGETENIFEPNDSNDEMANKKFNEGSLIINEKSAVLNAKQERKYIFIMWYDLKAITPETKEPPALKFQLNFKTEEE</sequence>
<dbReference type="RefSeq" id="WP_026657595.1">
    <property type="nucleotide sequence ID" value="NC_022538.1"/>
</dbReference>
<keyword evidence="1" id="KW-0472">Membrane</keyword>
<dbReference type="AlphaFoldDB" id="U4KK95"/>
<proteinExistence type="predicted"/>
<dbReference type="HOGENOM" id="CLU_1122694_0_0_14"/>
<keyword evidence="3" id="KW-1185">Reference proteome</keyword>
<dbReference type="KEGG" id="apal:BN85405370"/>
<dbReference type="OrthoDB" id="384885at2"/>
<protein>
    <submittedName>
        <fullName evidence="2">Uncharacterized protein</fullName>
    </submittedName>
</protein>
<dbReference type="Proteomes" id="UP000032740">
    <property type="component" value="Chromosome"/>
</dbReference>
<dbReference type="STRING" id="1318466.BN85405370"/>
<feature type="transmembrane region" description="Helical" evidence="1">
    <location>
        <begin position="21"/>
        <end position="39"/>
    </location>
</feature>
<dbReference type="EMBL" id="FO681347">
    <property type="protein sequence ID" value="CCV64114.1"/>
    <property type="molecule type" value="Genomic_DNA"/>
</dbReference>
<gene>
    <name evidence="2" type="ORF">BN85405370</name>
</gene>
<keyword evidence="1" id="KW-0812">Transmembrane</keyword>
<evidence type="ECO:0000313" key="3">
    <source>
        <dbReference type="Proteomes" id="UP000032740"/>
    </source>
</evidence>
<keyword evidence="1" id="KW-1133">Transmembrane helix</keyword>
<evidence type="ECO:0000313" key="2">
    <source>
        <dbReference type="EMBL" id="CCV64114.1"/>
    </source>
</evidence>
<evidence type="ECO:0000256" key="1">
    <source>
        <dbReference type="SAM" id="Phobius"/>
    </source>
</evidence>
<name>U4KK95_ALTPJ</name>
<organism evidence="2 3">
    <name type="scientific">Alteracholeplasma palmae (strain ATCC 49389 / J233)</name>
    <name type="common">Acholeplasma palmae</name>
    <dbReference type="NCBI Taxonomy" id="1318466"/>
    <lineage>
        <taxon>Bacteria</taxon>
        <taxon>Bacillati</taxon>
        <taxon>Mycoplasmatota</taxon>
        <taxon>Mollicutes</taxon>
        <taxon>Acholeplasmatales</taxon>
        <taxon>Acholeplasmataceae</taxon>
        <taxon>Acholeplasma</taxon>
    </lineage>
</organism>
<accession>U4KK95</accession>